<dbReference type="Proteomes" id="UP000230002">
    <property type="component" value="Unassembled WGS sequence"/>
</dbReference>
<evidence type="ECO:0000256" key="1">
    <source>
        <dbReference type="SAM" id="MobiDB-lite"/>
    </source>
</evidence>
<gene>
    <name evidence="2" type="ORF">GSI_01199</name>
</gene>
<feature type="region of interest" description="Disordered" evidence="1">
    <location>
        <begin position="43"/>
        <end position="70"/>
    </location>
</feature>
<evidence type="ECO:0000313" key="2">
    <source>
        <dbReference type="EMBL" id="PIL37505.1"/>
    </source>
</evidence>
<keyword evidence="3" id="KW-1185">Reference proteome</keyword>
<feature type="compositionally biased region" description="Low complexity" evidence="1">
    <location>
        <begin position="119"/>
        <end position="137"/>
    </location>
</feature>
<dbReference type="AlphaFoldDB" id="A0A2G8SUQ2"/>
<feature type="compositionally biased region" description="Low complexity" evidence="1">
    <location>
        <begin position="147"/>
        <end position="163"/>
    </location>
</feature>
<accession>A0A2G8SUQ2</accession>
<feature type="region of interest" description="Disordered" evidence="1">
    <location>
        <begin position="100"/>
        <end position="197"/>
    </location>
</feature>
<dbReference type="EMBL" id="AYKW01000001">
    <property type="protein sequence ID" value="PIL37505.1"/>
    <property type="molecule type" value="Genomic_DNA"/>
</dbReference>
<name>A0A2G8SUQ2_9APHY</name>
<feature type="compositionally biased region" description="Low complexity" evidence="1">
    <location>
        <begin position="100"/>
        <end position="111"/>
    </location>
</feature>
<evidence type="ECO:0000313" key="3">
    <source>
        <dbReference type="Proteomes" id="UP000230002"/>
    </source>
</evidence>
<sequence length="305" mass="33371">MTFMELCVLFLAFAILALVLILASILHEHRSEVADRAQLPAVRNAVPPRHQANNNRADNPRNHVRAHPVPEEAVSGVSRLRLRFWSPLLSSVTDAITSGSHARAAGTSTSSAPPPAPVTGPSTSRSSVSAPVAGPSALRRSLVTVDGPSSGPSASHSPTSGGSVPWSPKNGWTNTARVNGITYHRTEKRMRPRKSVKAGLEEADRELVVTPYWEPENVGAHLIEYPPDLSGDANLAIGDIFIFHTATHYRLWIYRGGGYWQRIESGYRREDGRYLIVTPVKKEPSWVSCKYFERQAAKQGEPDSD</sequence>
<comment type="caution">
    <text evidence="2">The sequence shown here is derived from an EMBL/GenBank/DDBJ whole genome shotgun (WGS) entry which is preliminary data.</text>
</comment>
<organism evidence="2 3">
    <name type="scientific">Ganoderma sinense ZZ0214-1</name>
    <dbReference type="NCBI Taxonomy" id="1077348"/>
    <lineage>
        <taxon>Eukaryota</taxon>
        <taxon>Fungi</taxon>
        <taxon>Dikarya</taxon>
        <taxon>Basidiomycota</taxon>
        <taxon>Agaricomycotina</taxon>
        <taxon>Agaricomycetes</taxon>
        <taxon>Polyporales</taxon>
        <taxon>Polyporaceae</taxon>
        <taxon>Ganoderma</taxon>
    </lineage>
</organism>
<feature type="compositionally biased region" description="Basic residues" evidence="1">
    <location>
        <begin position="186"/>
        <end position="196"/>
    </location>
</feature>
<proteinExistence type="predicted"/>
<reference evidence="2 3" key="1">
    <citation type="journal article" date="2015" name="Sci. Rep.">
        <title>Chromosome-level genome map provides insights into diverse defense mechanisms in the medicinal fungus Ganoderma sinense.</title>
        <authorList>
            <person name="Zhu Y."/>
            <person name="Xu J."/>
            <person name="Sun C."/>
            <person name="Zhou S."/>
            <person name="Xu H."/>
            <person name="Nelson D.R."/>
            <person name="Qian J."/>
            <person name="Song J."/>
            <person name="Luo H."/>
            <person name="Xiang L."/>
            <person name="Li Y."/>
            <person name="Xu Z."/>
            <person name="Ji A."/>
            <person name="Wang L."/>
            <person name="Lu S."/>
            <person name="Hayward A."/>
            <person name="Sun W."/>
            <person name="Li X."/>
            <person name="Schwartz D.C."/>
            <person name="Wang Y."/>
            <person name="Chen S."/>
        </authorList>
    </citation>
    <scope>NUCLEOTIDE SEQUENCE [LARGE SCALE GENOMIC DNA]</scope>
    <source>
        <strain evidence="2 3">ZZ0214-1</strain>
    </source>
</reference>
<protein>
    <submittedName>
        <fullName evidence="2">Uncharacterized protein</fullName>
    </submittedName>
</protein>
<dbReference type="OrthoDB" id="2758519at2759"/>